<sequence>MAKRDAYFDNAKLFLMILVVFGHLFQPFIEAKGIYSDLYYFIFTFHMPAFILISGYFAKGKPKPLKKLVKKLLLPYIFFQLIYSAYYTLIGLQESFSFSITTPQWSLWFLLSLFCWNCMLYLCQRFSTKQVLIGSIIVALVVGYIPFFGRFLAVQRTLTFFPYFMVGYALPASWMAKIKAAPKKLWAIGVFAGIFVLINANEWINKYWVFGSKPYEDYLNHPLLGGPQRMIFFVLGLAGITAFFMLVPKGQYFFSKWGKNTLTVYLLHGFLVKGLRALGVDDMEMGNWGVVLLFAFSILLTAALSNEHFCQLLERGKRRILRPVLN</sequence>
<dbReference type="Proteomes" id="UP000664601">
    <property type="component" value="Unassembled WGS sequence"/>
</dbReference>
<keyword evidence="1" id="KW-1133">Transmembrane helix</keyword>
<keyword evidence="1" id="KW-0472">Membrane</keyword>
<evidence type="ECO:0000256" key="1">
    <source>
        <dbReference type="SAM" id="Phobius"/>
    </source>
</evidence>
<keyword evidence="3" id="KW-0808">Transferase</keyword>
<dbReference type="InterPro" id="IPR052734">
    <property type="entry name" value="Nod_factor_acetyltransferase"/>
</dbReference>
<name>A0ABS3LGA0_9ENTE</name>
<feature type="transmembrane region" description="Helical" evidence="1">
    <location>
        <begin position="285"/>
        <end position="305"/>
    </location>
</feature>
<feature type="transmembrane region" description="Helical" evidence="1">
    <location>
        <begin position="7"/>
        <end position="26"/>
    </location>
</feature>
<feature type="transmembrane region" description="Helical" evidence="1">
    <location>
        <begin position="230"/>
        <end position="248"/>
    </location>
</feature>
<feature type="transmembrane region" description="Helical" evidence="1">
    <location>
        <begin position="38"/>
        <end position="60"/>
    </location>
</feature>
<evidence type="ECO:0000313" key="3">
    <source>
        <dbReference type="EMBL" id="MBO1307726.1"/>
    </source>
</evidence>
<feature type="transmembrane region" description="Helical" evidence="1">
    <location>
        <begin position="72"/>
        <end position="93"/>
    </location>
</feature>
<organism evidence="3 4">
    <name type="scientific">Candidatus Enterococcus moelleringii</name>
    <dbReference type="NCBI Taxonomy" id="2815325"/>
    <lineage>
        <taxon>Bacteria</taxon>
        <taxon>Bacillati</taxon>
        <taxon>Bacillota</taxon>
        <taxon>Bacilli</taxon>
        <taxon>Lactobacillales</taxon>
        <taxon>Enterococcaceae</taxon>
        <taxon>Enterococcus</taxon>
    </lineage>
</organism>
<keyword evidence="3" id="KW-0012">Acyltransferase</keyword>
<dbReference type="PANTHER" id="PTHR37312">
    <property type="entry name" value="MEMBRANE-BOUND ACYLTRANSFERASE YKRP-RELATED"/>
    <property type="match status" value="1"/>
</dbReference>
<proteinExistence type="predicted"/>
<evidence type="ECO:0000313" key="4">
    <source>
        <dbReference type="Proteomes" id="UP000664601"/>
    </source>
</evidence>
<comment type="caution">
    <text evidence="3">The sequence shown here is derived from an EMBL/GenBank/DDBJ whole genome shotgun (WGS) entry which is preliminary data.</text>
</comment>
<accession>A0ABS3LGA0</accession>
<gene>
    <name evidence="3" type="ORF">JZO70_16230</name>
</gene>
<dbReference type="GO" id="GO:0016746">
    <property type="term" value="F:acyltransferase activity"/>
    <property type="evidence" value="ECO:0007669"/>
    <property type="project" value="UniProtKB-KW"/>
</dbReference>
<feature type="transmembrane region" description="Helical" evidence="1">
    <location>
        <begin position="130"/>
        <end position="148"/>
    </location>
</feature>
<feature type="transmembrane region" description="Helical" evidence="1">
    <location>
        <begin position="260"/>
        <end position="279"/>
    </location>
</feature>
<protein>
    <submittedName>
        <fullName evidence="3">Acyltransferase family protein</fullName>
    </submittedName>
</protein>
<feature type="domain" description="Acyltransferase 3" evidence="2">
    <location>
        <begin position="6"/>
        <end position="304"/>
    </location>
</feature>
<dbReference type="RefSeq" id="WP_207674724.1">
    <property type="nucleotide sequence ID" value="NZ_JAFREM010000026.1"/>
</dbReference>
<feature type="transmembrane region" description="Helical" evidence="1">
    <location>
        <begin position="185"/>
        <end position="204"/>
    </location>
</feature>
<feature type="transmembrane region" description="Helical" evidence="1">
    <location>
        <begin position="160"/>
        <end position="178"/>
    </location>
</feature>
<dbReference type="Pfam" id="PF01757">
    <property type="entry name" value="Acyl_transf_3"/>
    <property type="match status" value="1"/>
</dbReference>
<keyword evidence="4" id="KW-1185">Reference proteome</keyword>
<feature type="transmembrane region" description="Helical" evidence="1">
    <location>
        <begin position="105"/>
        <end position="123"/>
    </location>
</feature>
<reference evidence="3 4" key="1">
    <citation type="submission" date="2021-03" db="EMBL/GenBank/DDBJ databases">
        <title>Enterococcal diversity collection.</title>
        <authorList>
            <person name="Gilmore M.S."/>
            <person name="Schwartzman J."/>
            <person name="Van Tyne D."/>
            <person name="Martin M."/>
            <person name="Earl A.M."/>
            <person name="Manson A.L."/>
            <person name="Straub T."/>
            <person name="Salamzade R."/>
            <person name="Saavedra J."/>
            <person name="Lebreton F."/>
            <person name="Prichula J."/>
            <person name="Schaufler K."/>
            <person name="Gaca A."/>
            <person name="Sgardioli B."/>
            <person name="Wagenaar J."/>
            <person name="Strong T."/>
        </authorList>
    </citation>
    <scope>NUCLEOTIDE SEQUENCE [LARGE SCALE GENOMIC DNA]</scope>
    <source>
        <strain evidence="3 4">669A</strain>
    </source>
</reference>
<dbReference type="PANTHER" id="PTHR37312:SF1">
    <property type="entry name" value="MEMBRANE-BOUND ACYLTRANSFERASE YKRP-RELATED"/>
    <property type="match status" value="1"/>
</dbReference>
<keyword evidence="1" id="KW-0812">Transmembrane</keyword>
<dbReference type="EMBL" id="JAFREM010000026">
    <property type="protein sequence ID" value="MBO1307726.1"/>
    <property type="molecule type" value="Genomic_DNA"/>
</dbReference>
<dbReference type="InterPro" id="IPR002656">
    <property type="entry name" value="Acyl_transf_3_dom"/>
</dbReference>
<evidence type="ECO:0000259" key="2">
    <source>
        <dbReference type="Pfam" id="PF01757"/>
    </source>
</evidence>